<accession>A0A8T1I092</accession>
<dbReference type="Proteomes" id="UP000760860">
    <property type="component" value="Unassembled WGS sequence"/>
</dbReference>
<dbReference type="EMBL" id="RCMV01000401">
    <property type="protein sequence ID" value="KAG3217769.1"/>
    <property type="molecule type" value="Genomic_DNA"/>
</dbReference>
<gene>
    <name evidence="2" type="ORF">PC129_g11399</name>
</gene>
<protein>
    <submittedName>
        <fullName evidence="2">Uncharacterized protein</fullName>
    </submittedName>
</protein>
<proteinExistence type="predicted"/>
<feature type="compositionally biased region" description="Basic and acidic residues" evidence="1">
    <location>
        <begin position="312"/>
        <end position="327"/>
    </location>
</feature>
<comment type="caution">
    <text evidence="2">The sequence shown here is derived from an EMBL/GenBank/DDBJ whole genome shotgun (WGS) entry which is preliminary data.</text>
</comment>
<name>A0A8T1I092_9STRA</name>
<organism evidence="2 3">
    <name type="scientific">Phytophthora cactorum</name>
    <dbReference type="NCBI Taxonomy" id="29920"/>
    <lineage>
        <taxon>Eukaryota</taxon>
        <taxon>Sar</taxon>
        <taxon>Stramenopiles</taxon>
        <taxon>Oomycota</taxon>
        <taxon>Peronosporomycetes</taxon>
        <taxon>Peronosporales</taxon>
        <taxon>Peronosporaceae</taxon>
        <taxon>Phytophthora</taxon>
    </lineage>
</organism>
<dbReference type="VEuPathDB" id="FungiDB:PC110_g5127"/>
<evidence type="ECO:0000313" key="2">
    <source>
        <dbReference type="EMBL" id="KAG3217769.1"/>
    </source>
</evidence>
<feature type="region of interest" description="Disordered" evidence="1">
    <location>
        <begin position="207"/>
        <end position="289"/>
    </location>
</feature>
<feature type="region of interest" description="Disordered" evidence="1">
    <location>
        <begin position="312"/>
        <end position="344"/>
    </location>
</feature>
<feature type="region of interest" description="Disordered" evidence="1">
    <location>
        <begin position="123"/>
        <end position="174"/>
    </location>
</feature>
<evidence type="ECO:0000313" key="3">
    <source>
        <dbReference type="Proteomes" id="UP000760860"/>
    </source>
</evidence>
<evidence type="ECO:0000256" key="1">
    <source>
        <dbReference type="SAM" id="MobiDB-lite"/>
    </source>
</evidence>
<dbReference type="VEuPathDB" id="FungiDB:PC110_g5128"/>
<feature type="region of interest" description="Disordered" evidence="1">
    <location>
        <begin position="60"/>
        <end position="91"/>
    </location>
</feature>
<dbReference type="AlphaFoldDB" id="A0A8T1I092"/>
<feature type="compositionally biased region" description="Basic and acidic residues" evidence="1">
    <location>
        <begin position="225"/>
        <end position="241"/>
    </location>
</feature>
<feature type="compositionally biased region" description="Basic and acidic residues" evidence="1">
    <location>
        <begin position="129"/>
        <end position="162"/>
    </location>
</feature>
<sequence length="831" mass="91906">MTDVARQKLFNVSLLHGRLFRTSHVSLIVSIASVVVVFEQVQSELRHSTTEILSLARKSLAGGCGREEDNEEERKEEDGDTETEDETEEMDNVKLEARRADNIDETYGGLRASAAETLIGQEDGEEEMGEKVEVKVEQPEVNSRNDDDAAVENDGRKGRTEQRVVITNETDVDEGATLCGDEESALEIQGTKTSDARNDTTEVEASMYNQNDANHRTSDVANADSEEKKARECVAETKDTESGADVAISSEKTGRQGRGGEINEDIPALHDTKTVQGEEDEVTEAGATSNIGTQVKQTHSPANLMMEDTNCHKSEETEGSEESKEPGAKAGAKTPRSESTGCVDEEMKQTVEVEATRADAKLPVASDVGSGLNYIFKITTKPDLVQALAPVRKTSLELQQYCAAQFPDYLQDMRNDLRSIEYLQQRGGLDSSGLASSVRLLLDQLRQDCTNYSTQHTVGGCILRNEERWEDLAVICDQIAMWTKQISPGHEQLPADYLTHTIQCLGAFEAQFPNRIPVKLLENIISMAQKTMICTESTTVDNEECTLASSCRVSNSKKRPRTDSNVSESEFKRPACRKSSDPVTLVVAKFALAVSEVKVLVLGVSEVINSAQAIEKALDDMKLATSAANNAVCELLQHTENPDEDIVAHFSSATERMVSTIWSISPHKIKFAWLENTTNELYRLLNLGGSKKLESLLSSCTKLESYLEDNFYEWERGPVATLDVMESRVKRFRSRQLKNKNVMSPIQSISGGLLIDISYFTAQNVDKKVVRTPKNWSRFTAVGKALSAWMFRALKSKARVPLNFFQELIGSATGIRHEIPGQIAILLVEEY</sequence>
<feature type="compositionally biased region" description="Acidic residues" evidence="1">
    <location>
        <begin position="78"/>
        <end position="90"/>
    </location>
</feature>
<reference evidence="2" key="1">
    <citation type="submission" date="2018-05" db="EMBL/GenBank/DDBJ databases">
        <title>Effector identification in a new, highly contiguous assembly of the strawberry crown rot pathogen Phytophthora cactorum.</title>
        <authorList>
            <person name="Armitage A.D."/>
            <person name="Nellist C.F."/>
            <person name="Bates H."/>
            <person name="Vickerstaff R.J."/>
            <person name="Harrison R.J."/>
        </authorList>
    </citation>
    <scope>NUCLEOTIDE SEQUENCE</scope>
    <source>
        <strain evidence="2">P421</strain>
    </source>
</reference>